<protein>
    <submittedName>
        <fullName evidence="3">Iron-sulfur cluster assembly protein SufB</fullName>
    </submittedName>
</protein>
<feature type="domain" description="SUF system FeS cluster assembly SufBD core" evidence="2">
    <location>
        <begin position="150"/>
        <end position="376"/>
    </location>
</feature>
<dbReference type="PANTHER" id="PTHR30508:SF1">
    <property type="entry name" value="UPF0051 PROTEIN ABCI8, CHLOROPLASTIC-RELATED"/>
    <property type="match status" value="1"/>
</dbReference>
<comment type="similarity">
    <text evidence="1">Belongs to the iron-sulfur cluster assembly SufBD family.</text>
</comment>
<name>A0A3G1A6T3_9CREN</name>
<dbReference type="Proteomes" id="UP000266720">
    <property type="component" value="Chromosome"/>
</dbReference>
<dbReference type="KEGG" id="tcb:TCARB_0863"/>
<dbReference type="Pfam" id="PF01458">
    <property type="entry name" value="SUFBD_core"/>
    <property type="match status" value="1"/>
</dbReference>
<evidence type="ECO:0000313" key="3">
    <source>
        <dbReference type="EMBL" id="AJB41913.1"/>
    </source>
</evidence>
<reference evidence="4" key="1">
    <citation type="book" date="2010" name="EXTREMOPHILES" publisher="0:0-0">
        <title>Complete genome sequences of ten hyperthermophilic archaea reveal their metabolic capabilities and possible ecological roles.</title>
        <editorList>
            <person name="?"/>
        </editorList>
        <authorList>
            <person name="Ravin N.V."/>
            <person name="Mardanov A.V."/>
            <person name="Bonch-Osmolovskaya E.A."/>
            <person name="Skryabin K.G."/>
        </authorList>
    </citation>
    <scope>NUCLEOTIDE SEQUENCE [LARGE SCALE GENOMIC DNA]</scope>
    <source>
        <strain evidence="4">1505</strain>
    </source>
</reference>
<dbReference type="SUPFAM" id="SSF101960">
    <property type="entry name" value="Stabilizer of iron transporter SufD"/>
    <property type="match status" value="1"/>
</dbReference>
<dbReference type="GO" id="GO:0016226">
    <property type="term" value="P:iron-sulfur cluster assembly"/>
    <property type="evidence" value="ECO:0007669"/>
    <property type="project" value="InterPro"/>
</dbReference>
<dbReference type="AlphaFoldDB" id="A0A3G1A6T3"/>
<dbReference type="InterPro" id="IPR000825">
    <property type="entry name" value="SUF_FeS_clus_asmbl_SufBD_core"/>
</dbReference>
<organism evidence="3 4">
    <name type="scientific">Thermofilum adornatum 1505</name>
    <dbReference type="NCBI Taxonomy" id="697581"/>
    <lineage>
        <taxon>Archaea</taxon>
        <taxon>Thermoproteota</taxon>
        <taxon>Thermoprotei</taxon>
        <taxon>Thermofilales</taxon>
        <taxon>Thermofilaceae</taxon>
        <taxon>Thermofilum</taxon>
    </lineage>
</organism>
<dbReference type="PANTHER" id="PTHR30508">
    <property type="entry name" value="FES CLUSTER ASSEMBLY PROTEIN SUF"/>
    <property type="match status" value="1"/>
</dbReference>
<evidence type="ECO:0000256" key="1">
    <source>
        <dbReference type="ARBA" id="ARBA00043967"/>
    </source>
</evidence>
<gene>
    <name evidence="3" type="ORF">TCARB_0863</name>
</gene>
<evidence type="ECO:0000259" key="2">
    <source>
        <dbReference type="Pfam" id="PF01458"/>
    </source>
</evidence>
<dbReference type="InterPro" id="IPR037284">
    <property type="entry name" value="SUF_FeS_clus_asmbl_SufBD_sf"/>
</dbReference>
<dbReference type="InterPro" id="IPR055346">
    <property type="entry name" value="Fe-S_cluster_assembly_SufBD"/>
</dbReference>
<sequence>MRKMIDLEEVKRALEKPSPYGPDIDLSRYKIDEGGIIYREPSQEITESAREKVGISVEQATYLQVGETVFARAMAEKLFKEYNVVVKPLFKALKEDKLAEKLAWTLLRPDQDKYTAYAYLYGKEAGYYVYVPPGTKVPLPIYTCLSLFTENQVQTTHNIVYLDEGSEAIITTGCLVPHGVKGGLHVGLSEFYVAEKARLIYTMIHSWGEGTHVRPRTVVRVKEGGEYVSYYSVYSPVASIQTYPMVHLEKKASAKLVSVIAGSGPGVYDIGGGAILEGEGSSAELVSRTISSKGSRIISRSSIEALAGGTKGHIECLGVMLDDRSTTETIPILKTSVQEVELTHEAAIGMLSGEKLEYLMARGFTEEEARSILLRGYLTLEVKGIPPSVKAEIDRITDYVIKHALG</sequence>
<dbReference type="STRING" id="697581.TCARB_0863"/>
<dbReference type="EMBL" id="CP007493">
    <property type="protein sequence ID" value="AJB41913.1"/>
    <property type="molecule type" value="Genomic_DNA"/>
</dbReference>
<proteinExistence type="inferred from homology"/>
<evidence type="ECO:0000313" key="4">
    <source>
        <dbReference type="Proteomes" id="UP000266720"/>
    </source>
</evidence>
<accession>A0A3G1A6T3</accession>